<dbReference type="RefSeq" id="WP_212693278.1">
    <property type="nucleotide sequence ID" value="NZ_CP058561.1"/>
</dbReference>
<sequence>MKKFISIILLIASLTTIFSLSVLAEEQNATDLTIKSVIALSSTEVKVFFDGIIDINSVEDIANYDIHPFNSNTSIDILNAKYNSEGNAIILKTSTDFAAGILYKLQVNNICSNTVTKIFAGIAPKPEISIKSVTAISTNKVMIFFDGNINKYTVTNLSNYDIYNNDHIGITNIKYITYDNAVLITTVTDLEVGMLYKIDIKNICSEGNVTYYFAGTTSKPEVSVNSTIALSNTELKVFFEGDLDISKAENISNYYIIDNPSEILNAKYNKVDNSIILKITSGLDAGHLYKLVISNICNDGTITCAFAGTE</sequence>
<dbReference type="InterPro" id="IPR014755">
    <property type="entry name" value="Cu-Rt/internalin_Ig-like"/>
</dbReference>
<keyword evidence="1 2" id="KW-0732">Signal</keyword>
<feature type="chain" id="PRO_5035314201" description="SbsA Ig-like domain-containing protein" evidence="2">
    <location>
        <begin position="25"/>
        <end position="310"/>
    </location>
</feature>
<dbReference type="AlphaFoldDB" id="A0A8J8MA55"/>
<evidence type="ECO:0000313" key="3">
    <source>
        <dbReference type="EMBL" id="QUH29151.1"/>
    </source>
</evidence>
<evidence type="ECO:0000256" key="2">
    <source>
        <dbReference type="SAM" id="SignalP"/>
    </source>
</evidence>
<evidence type="ECO:0000313" key="4">
    <source>
        <dbReference type="Proteomes" id="UP000677305"/>
    </source>
</evidence>
<feature type="signal peptide" evidence="2">
    <location>
        <begin position="1"/>
        <end position="24"/>
    </location>
</feature>
<dbReference type="Proteomes" id="UP000677305">
    <property type="component" value="Chromosome"/>
</dbReference>
<organism evidence="3 4">
    <name type="scientific">Vallitalea guaymasensis</name>
    <dbReference type="NCBI Taxonomy" id="1185412"/>
    <lineage>
        <taxon>Bacteria</taxon>
        <taxon>Bacillati</taxon>
        <taxon>Bacillota</taxon>
        <taxon>Clostridia</taxon>
        <taxon>Lachnospirales</taxon>
        <taxon>Vallitaleaceae</taxon>
        <taxon>Vallitalea</taxon>
    </lineage>
</organism>
<dbReference type="Gene3D" id="2.60.40.1220">
    <property type="match status" value="3"/>
</dbReference>
<keyword evidence="4" id="KW-1185">Reference proteome</keyword>
<evidence type="ECO:0000256" key="1">
    <source>
        <dbReference type="ARBA" id="ARBA00022729"/>
    </source>
</evidence>
<name>A0A8J8MA55_9FIRM</name>
<dbReference type="KEGG" id="vgu:HYG85_09530"/>
<reference evidence="3 4" key="1">
    <citation type="submission" date="2020-07" db="EMBL/GenBank/DDBJ databases">
        <title>Vallitalea guaymasensis genome.</title>
        <authorList>
            <person name="Postec A."/>
        </authorList>
    </citation>
    <scope>NUCLEOTIDE SEQUENCE [LARGE SCALE GENOMIC DNA]</scope>
    <source>
        <strain evidence="3 4">Ra1766G1</strain>
    </source>
</reference>
<evidence type="ECO:0008006" key="5">
    <source>
        <dbReference type="Google" id="ProtNLM"/>
    </source>
</evidence>
<dbReference type="EMBL" id="CP058561">
    <property type="protein sequence ID" value="QUH29151.1"/>
    <property type="molecule type" value="Genomic_DNA"/>
</dbReference>
<protein>
    <recommendedName>
        <fullName evidence="5">SbsA Ig-like domain-containing protein</fullName>
    </recommendedName>
</protein>
<gene>
    <name evidence="3" type="ORF">HYG85_09530</name>
</gene>
<accession>A0A8J8MA55</accession>
<proteinExistence type="predicted"/>